<protein>
    <submittedName>
        <fullName evidence="2">Uncharacterized protein</fullName>
    </submittedName>
</protein>
<sequence>MWPADGPKPPLRRRDGRRGYPARAAVPRRERPGAAPIRLVLLVGLALTAAHVLRSSSLSLSPAGASDGLSALLGLYGDVDPLLQTARDRAQPDATPKLIPRIIHQTFKDRNVPPQARQYMRTWRSMNPGWEIRFYDDAACLEFVRTEFPEYLAAYKALERDVERSDFFRYMVVLRHGGVYADIDTEVRQPLDSVLEPFDTLVVGWESDFVDAKAAVTAWYVRPRQIVQWVFAGAPGHPALRSVCDHVAAQARRRFSLDASIDTLERTGPGAFTDAVLAAARAVPWSAARSNPWRVRILPRVAFGAPRSPNWRGRRRWPWQRSPRELARAVAARFISRPGAASAAEMAAVEAMPESRAAQLYPTSAAFDPPFVVMAPRGGQGDAQSGADVAASIAAHGAWQPSVQPLRGPSLAEALVGSMGRGAGAGADPGVLVDVGAGYGFLSLAAAARGHRAHAFETAQRSAAALQASLAYNGFESSVTLHADVLGADPESTVNELVCLGGEGDSDAARQSVNASDSRKVRAGAAALSEPTQRVQSLDDVERMRGYGPRSAYAAKASPTHSTTDPAAAPSAPIPCQGRLARRVTLLDALPRGERVDALRVSANGWEAAILRGAMPLLRGPAPPPVIALEWSPAAMRAAGVADPVAAILEPLRALGYDEVSHSGYVCDERWYAATYGVRRRGGVAPEELAALRQPTWCRLRAEDWPLLLGHGARPSAAAPETLLFVNRAAGQARRQRIMDGANVTDATAEALRSDARSEVAGGETGDNVGASSTSVDVGNSRTDAVVADAVVAEHVAAATALEGAQQQTKERVSVAKEEDAAVHATAVAVADLDKHSQQR</sequence>
<feature type="region of interest" description="Disordered" evidence="1">
    <location>
        <begin position="552"/>
        <end position="574"/>
    </location>
</feature>
<feature type="region of interest" description="Disordered" evidence="1">
    <location>
        <begin position="1"/>
        <end position="27"/>
    </location>
</feature>
<comment type="caution">
    <text evidence="2">The sequence shown here is derived from an EMBL/GenBank/DDBJ whole genome shotgun (WGS) entry which is preliminary data.</text>
</comment>
<dbReference type="GO" id="GO:0000136">
    <property type="term" value="C:mannan polymerase complex"/>
    <property type="evidence" value="ECO:0007669"/>
    <property type="project" value="TreeGrafter"/>
</dbReference>
<dbReference type="SUPFAM" id="SSF53448">
    <property type="entry name" value="Nucleotide-diphospho-sugar transferases"/>
    <property type="match status" value="1"/>
</dbReference>
<dbReference type="InterPro" id="IPR039367">
    <property type="entry name" value="Och1-like"/>
</dbReference>
<dbReference type="InterPro" id="IPR029063">
    <property type="entry name" value="SAM-dependent_MTases_sf"/>
</dbReference>
<feature type="compositionally biased region" description="Low complexity" evidence="1">
    <location>
        <begin position="557"/>
        <end position="574"/>
    </location>
</feature>
<evidence type="ECO:0000256" key="1">
    <source>
        <dbReference type="SAM" id="MobiDB-lite"/>
    </source>
</evidence>
<dbReference type="Gene3D" id="3.40.50.150">
    <property type="entry name" value="Vaccinia Virus protein VP39"/>
    <property type="match status" value="1"/>
</dbReference>
<organism evidence="2 3">
    <name type="scientific">Prototheca wickerhamii</name>
    <dbReference type="NCBI Taxonomy" id="3111"/>
    <lineage>
        <taxon>Eukaryota</taxon>
        <taxon>Viridiplantae</taxon>
        <taxon>Chlorophyta</taxon>
        <taxon>core chlorophytes</taxon>
        <taxon>Trebouxiophyceae</taxon>
        <taxon>Chlorellales</taxon>
        <taxon>Chlorellaceae</taxon>
        <taxon>Prototheca</taxon>
    </lineage>
</organism>
<accession>A0AAD9IFM7</accession>
<dbReference type="GO" id="GO:0000009">
    <property type="term" value="F:alpha-1,6-mannosyltransferase activity"/>
    <property type="evidence" value="ECO:0007669"/>
    <property type="project" value="InterPro"/>
</dbReference>
<keyword evidence="3" id="KW-1185">Reference proteome</keyword>
<dbReference type="PANTHER" id="PTHR31834">
    <property type="entry name" value="INITIATION-SPECIFIC ALPHA-1,6-MANNOSYLTRANSFERASE"/>
    <property type="match status" value="1"/>
</dbReference>
<dbReference type="AlphaFoldDB" id="A0AAD9IFM7"/>
<gene>
    <name evidence="2" type="ORF">QBZ16_005436</name>
</gene>
<dbReference type="InterPro" id="IPR029044">
    <property type="entry name" value="Nucleotide-diphossugar_trans"/>
</dbReference>
<evidence type="ECO:0000313" key="3">
    <source>
        <dbReference type="Proteomes" id="UP001255856"/>
    </source>
</evidence>
<evidence type="ECO:0000313" key="2">
    <source>
        <dbReference type="EMBL" id="KAK2076676.1"/>
    </source>
</evidence>
<name>A0AAD9IFM7_PROWI</name>
<dbReference type="PANTHER" id="PTHR31834:SF1">
    <property type="entry name" value="INITIATION-SPECIFIC ALPHA-1,6-MANNOSYLTRANSFERASE"/>
    <property type="match status" value="1"/>
</dbReference>
<dbReference type="Proteomes" id="UP001255856">
    <property type="component" value="Unassembled WGS sequence"/>
</dbReference>
<dbReference type="EMBL" id="JASFZW010000009">
    <property type="protein sequence ID" value="KAK2076676.1"/>
    <property type="molecule type" value="Genomic_DNA"/>
</dbReference>
<dbReference type="SUPFAM" id="SSF53335">
    <property type="entry name" value="S-adenosyl-L-methionine-dependent methyltransferases"/>
    <property type="match status" value="1"/>
</dbReference>
<proteinExistence type="predicted"/>
<dbReference type="InterPro" id="IPR007577">
    <property type="entry name" value="GlycoTrfase_DXD_sugar-bd_CS"/>
</dbReference>
<dbReference type="GO" id="GO:0006487">
    <property type="term" value="P:protein N-linked glycosylation"/>
    <property type="evidence" value="ECO:0007669"/>
    <property type="project" value="TreeGrafter"/>
</dbReference>
<feature type="region of interest" description="Disordered" evidence="1">
    <location>
        <begin position="754"/>
        <end position="778"/>
    </location>
</feature>
<reference evidence="2" key="1">
    <citation type="submission" date="2021-01" db="EMBL/GenBank/DDBJ databases">
        <authorList>
            <person name="Eckstrom K.M.E."/>
        </authorList>
    </citation>
    <scope>NUCLEOTIDE SEQUENCE</scope>
    <source>
        <strain evidence="2">UVCC 0001</strain>
    </source>
</reference>
<dbReference type="Pfam" id="PF04488">
    <property type="entry name" value="Gly_transf_sug"/>
    <property type="match status" value="1"/>
</dbReference>
<dbReference type="Gene3D" id="3.90.550.20">
    <property type="match status" value="1"/>
</dbReference>